<keyword evidence="4" id="KW-0804">Transcription</keyword>
<evidence type="ECO:0000313" key="8">
    <source>
        <dbReference type="Proteomes" id="UP000050949"/>
    </source>
</evidence>
<dbReference type="GO" id="GO:0003700">
    <property type="term" value="F:DNA-binding transcription factor activity"/>
    <property type="evidence" value="ECO:0007669"/>
    <property type="project" value="InterPro"/>
</dbReference>
<comment type="caution">
    <text evidence="7">The sequence shown here is derived from an EMBL/GenBank/DDBJ whole genome shotgun (WGS) entry which is preliminary data.</text>
</comment>
<comment type="function">
    <text evidence="5">Repressor of the lactose catabolism operon. Galactose-6-phosphate is the inducer.</text>
</comment>
<dbReference type="Pfam" id="PF08220">
    <property type="entry name" value="HTH_DeoR"/>
    <property type="match status" value="1"/>
</dbReference>
<dbReference type="RefSeq" id="WP_223849920.1">
    <property type="nucleotide sequence ID" value="NZ_AUEH01000064.1"/>
</dbReference>
<dbReference type="PANTHER" id="PTHR30363:SF4">
    <property type="entry name" value="GLYCEROL-3-PHOSPHATE REGULON REPRESSOR"/>
    <property type="match status" value="1"/>
</dbReference>
<dbReference type="PATRIC" id="fig|1122147.4.peg.35"/>
<dbReference type="PANTHER" id="PTHR30363">
    <property type="entry name" value="HTH-TYPE TRANSCRIPTIONAL REGULATOR SRLR-RELATED"/>
    <property type="match status" value="1"/>
</dbReference>
<evidence type="ECO:0000256" key="1">
    <source>
        <dbReference type="ARBA" id="ARBA00021390"/>
    </source>
</evidence>
<dbReference type="InterPro" id="IPR050313">
    <property type="entry name" value="Carb_Metab_HTH_regulators"/>
</dbReference>
<evidence type="ECO:0000256" key="5">
    <source>
        <dbReference type="ARBA" id="ARBA00024937"/>
    </source>
</evidence>
<evidence type="ECO:0000256" key="4">
    <source>
        <dbReference type="ARBA" id="ARBA00023163"/>
    </source>
</evidence>
<dbReference type="Gene3D" id="1.10.10.10">
    <property type="entry name" value="Winged helix-like DNA-binding domain superfamily/Winged helix DNA-binding domain"/>
    <property type="match status" value="1"/>
</dbReference>
<gene>
    <name evidence="7" type="ORF">FC91_GL000036</name>
</gene>
<reference evidence="7 8" key="1">
    <citation type="journal article" date="2015" name="Genome Announc.">
        <title>Expanding the biotechnology potential of lactobacilli through comparative genomics of 213 strains and associated genera.</title>
        <authorList>
            <person name="Sun Z."/>
            <person name="Harris H.M."/>
            <person name="McCann A."/>
            <person name="Guo C."/>
            <person name="Argimon S."/>
            <person name="Zhang W."/>
            <person name="Yang X."/>
            <person name="Jeffery I.B."/>
            <person name="Cooney J.C."/>
            <person name="Kagawa T.F."/>
            <person name="Liu W."/>
            <person name="Song Y."/>
            <person name="Salvetti E."/>
            <person name="Wrobel A."/>
            <person name="Rasinkangas P."/>
            <person name="Parkhill J."/>
            <person name="Rea M.C."/>
            <person name="O'Sullivan O."/>
            <person name="Ritari J."/>
            <person name="Douillard F.P."/>
            <person name="Paul Ross R."/>
            <person name="Yang R."/>
            <person name="Briner A.E."/>
            <person name="Felis G.E."/>
            <person name="de Vos W.M."/>
            <person name="Barrangou R."/>
            <person name="Klaenhammer T.R."/>
            <person name="Caufield P.W."/>
            <person name="Cui Y."/>
            <person name="Zhang H."/>
            <person name="O'Toole P.W."/>
        </authorList>
    </citation>
    <scope>NUCLEOTIDE SEQUENCE [LARGE SCALE GENOMIC DNA]</scope>
    <source>
        <strain evidence="7 8">DSM 16991</strain>
    </source>
</reference>
<protein>
    <recommendedName>
        <fullName evidence="1">Lactose phosphotransferase system repressor</fullName>
    </recommendedName>
</protein>
<dbReference type="Pfam" id="PF00455">
    <property type="entry name" value="DeoRC"/>
    <property type="match status" value="1"/>
</dbReference>
<dbReference type="InterPro" id="IPR036388">
    <property type="entry name" value="WH-like_DNA-bd_sf"/>
</dbReference>
<keyword evidence="2" id="KW-0678">Repressor</keyword>
<name>A0A0R1X881_9LACO</name>
<dbReference type="SMART" id="SM01134">
    <property type="entry name" value="DeoRC"/>
    <property type="match status" value="1"/>
</dbReference>
<proteinExistence type="predicted"/>
<evidence type="ECO:0000259" key="6">
    <source>
        <dbReference type="PROSITE" id="PS51000"/>
    </source>
</evidence>
<dbReference type="EMBL" id="AZFW01000075">
    <property type="protein sequence ID" value="KRM26407.1"/>
    <property type="molecule type" value="Genomic_DNA"/>
</dbReference>
<dbReference type="InterPro" id="IPR037171">
    <property type="entry name" value="NagB/RpiA_transferase-like"/>
</dbReference>
<organism evidence="7 8">
    <name type="scientific">Schleiferilactobacillus harbinensis DSM 16991</name>
    <dbReference type="NCBI Taxonomy" id="1122147"/>
    <lineage>
        <taxon>Bacteria</taxon>
        <taxon>Bacillati</taxon>
        <taxon>Bacillota</taxon>
        <taxon>Bacilli</taxon>
        <taxon>Lactobacillales</taxon>
        <taxon>Lactobacillaceae</taxon>
        <taxon>Schleiferilactobacillus</taxon>
    </lineage>
</organism>
<dbReference type="InterPro" id="IPR014036">
    <property type="entry name" value="DeoR-like_C"/>
</dbReference>
<dbReference type="SUPFAM" id="SSF100950">
    <property type="entry name" value="NagB/RpiA/CoA transferase-like"/>
    <property type="match status" value="1"/>
</dbReference>
<dbReference type="PROSITE" id="PS51000">
    <property type="entry name" value="HTH_DEOR_2"/>
    <property type="match status" value="1"/>
</dbReference>
<feature type="domain" description="HTH deoR-type" evidence="6">
    <location>
        <begin position="5"/>
        <end position="60"/>
    </location>
</feature>
<dbReference type="InterPro" id="IPR001034">
    <property type="entry name" value="DeoR_HTH"/>
</dbReference>
<dbReference type="InterPro" id="IPR036390">
    <property type="entry name" value="WH_DNA-bd_sf"/>
</dbReference>
<dbReference type="Proteomes" id="UP000050949">
    <property type="component" value="Unassembled WGS sequence"/>
</dbReference>
<dbReference type="SUPFAM" id="SSF46785">
    <property type="entry name" value="Winged helix' DNA-binding domain"/>
    <property type="match status" value="1"/>
</dbReference>
<evidence type="ECO:0000313" key="7">
    <source>
        <dbReference type="EMBL" id="KRM26407.1"/>
    </source>
</evidence>
<dbReference type="AlphaFoldDB" id="A0A0R1X881"/>
<dbReference type="Gene3D" id="3.40.50.1360">
    <property type="match status" value="1"/>
</dbReference>
<evidence type="ECO:0000256" key="2">
    <source>
        <dbReference type="ARBA" id="ARBA00022491"/>
    </source>
</evidence>
<sequence>MNLYKSERISKILEILEKKKVVSVADLQKQLFVSDSSLRRDLVELERTGKINRGYGVVELARADNVELSYMFREQEHEAEKKKIAEIASTFLTDNQAIFIDSSSTASFLAPYLSVLHSAIVITNGLRLAVALDNMPAVKTYVTGGRLKSGSGSLLGETSVDYVDNFTADLAFLSCTGITPTHIYMSSESQAILKKKMMAHAEKTVLLADHSKFGARSYYRLARTETLEAVITDEKPGADFVANLEANEVELLYGN</sequence>
<dbReference type="SMART" id="SM00420">
    <property type="entry name" value="HTH_DEOR"/>
    <property type="match status" value="1"/>
</dbReference>
<dbReference type="GeneID" id="78510146"/>
<dbReference type="eggNOG" id="COG1349">
    <property type="taxonomic scope" value="Bacteria"/>
</dbReference>
<evidence type="ECO:0000256" key="3">
    <source>
        <dbReference type="ARBA" id="ARBA00023015"/>
    </source>
</evidence>
<keyword evidence="3" id="KW-0805">Transcription regulation</keyword>
<accession>A0A0R1X881</accession>